<dbReference type="KEGG" id="aio:EXH44_05640"/>
<evidence type="ECO:0000313" key="2">
    <source>
        <dbReference type="Proteomes" id="UP000294444"/>
    </source>
</evidence>
<gene>
    <name evidence="1" type="ORF">EXH44_05640</name>
</gene>
<proteinExistence type="predicted"/>
<evidence type="ECO:0000313" key="1">
    <source>
        <dbReference type="EMBL" id="QBQ63751.1"/>
    </source>
</evidence>
<accession>A0A4P7CKF3</accession>
<organism evidence="1 2">
    <name type="scientific">Actinobacillus indolicus</name>
    <dbReference type="NCBI Taxonomy" id="51049"/>
    <lineage>
        <taxon>Bacteria</taxon>
        <taxon>Pseudomonadati</taxon>
        <taxon>Pseudomonadota</taxon>
        <taxon>Gammaproteobacteria</taxon>
        <taxon>Pasteurellales</taxon>
        <taxon>Pasteurellaceae</taxon>
        <taxon>Actinobacillus</taxon>
    </lineage>
</organism>
<dbReference type="AlphaFoldDB" id="A0A4P7CKF3"/>
<keyword evidence="2" id="KW-1185">Reference proteome</keyword>
<dbReference type="Proteomes" id="UP000294444">
    <property type="component" value="Chromosome"/>
</dbReference>
<dbReference type="EMBL" id="CP038145">
    <property type="protein sequence ID" value="QBQ63751.1"/>
    <property type="molecule type" value="Genomic_DNA"/>
</dbReference>
<name>A0A4P7CKF3_9PAST</name>
<sequence length="93" mass="11268">MYLSIKAKLYLINNKVETHQEFINLLEKHNYFFETLEKEELKNNRGIRQILIFTKTFDISHRNNLDYEARKELSQILPMLEPDQIIVEDIEKN</sequence>
<dbReference type="RefSeq" id="WP_162856613.1">
    <property type="nucleotide sequence ID" value="NZ_CP038145.1"/>
</dbReference>
<reference evidence="1 2" key="1">
    <citation type="submission" date="2019-03" db="EMBL/GenBank/DDBJ databases">
        <authorList>
            <person name="Che Y."/>
            <person name="Zhou L."/>
        </authorList>
    </citation>
    <scope>NUCLEOTIDE SEQUENCE [LARGE SCALE GENOMIC DNA]</scope>
    <source>
        <strain evidence="1 2">AIFJ1607</strain>
    </source>
</reference>
<protein>
    <submittedName>
        <fullName evidence="1">Uncharacterized protein</fullName>
    </submittedName>
</protein>